<reference evidence="2 3" key="1">
    <citation type="submission" date="2019-12" db="EMBL/GenBank/DDBJ databases">
        <title>Whole genome shotgun sequence of Streptomyces hygroscopicus subsp. glebosus NBRC 13786.</title>
        <authorList>
            <person name="Ichikawa N."/>
            <person name="Kimura A."/>
            <person name="Kitahashi Y."/>
            <person name="Komaki H."/>
            <person name="Tamura T."/>
        </authorList>
    </citation>
    <scope>NUCLEOTIDE SEQUENCE [LARGE SCALE GENOMIC DNA]</scope>
    <source>
        <strain evidence="2 3">NBRC 13786</strain>
    </source>
</reference>
<keyword evidence="3" id="KW-1185">Reference proteome</keyword>
<dbReference type="AlphaFoldDB" id="A0A640T3M8"/>
<comment type="caution">
    <text evidence="2">The sequence shown here is derived from an EMBL/GenBank/DDBJ whole genome shotgun (WGS) entry which is preliminary data.</text>
</comment>
<feature type="compositionally biased region" description="Basic residues" evidence="1">
    <location>
        <begin position="77"/>
        <end position="89"/>
    </location>
</feature>
<protein>
    <submittedName>
        <fullName evidence="2">Uncharacterized protein</fullName>
    </submittedName>
</protein>
<organism evidence="2 3">
    <name type="scientific">Streptomyces glebosus</name>
    <dbReference type="NCBI Taxonomy" id="249580"/>
    <lineage>
        <taxon>Bacteria</taxon>
        <taxon>Bacillati</taxon>
        <taxon>Actinomycetota</taxon>
        <taxon>Actinomycetes</taxon>
        <taxon>Kitasatosporales</taxon>
        <taxon>Streptomycetaceae</taxon>
        <taxon>Streptomyces</taxon>
    </lineage>
</organism>
<feature type="compositionally biased region" description="Basic and acidic residues" evidence="1">
    <location>
        <begin position="58"/>
        <end position="76"/>
    </location>
</feature>
<evidence type="ECO:0000313" key="3">
    <source>
        <dbReference type="Proteomes" id="UP000430079"/>
    </source>
</evidence>
<accession>A0A640T3M8</accession>
<proteinExistence type="predicted"/>
<sequence length="109" mass="11727">MRLVVAGQAAVVHQPAEGPLHDPPPRDALEALLCGVTADDLDVDAEACFGTTADRRMEKGDKQGRTRVYRDQEGVKGLKRATSRSRKKGPSQMAHHDHAPPGELFFAGG</sequence>
<feature type="region of interest" description="Disordered" evidence="1">
    <location>
        <begin position="58"/>
        <end position="109"/>
    </location>
</feature>
<dbReference type="EMBL" id="BLIO01000001">
    <property type="protein sequence ID" value="GFE16876.1"/>
    <property type="molecule type" value="Genomic_DNA"/>
</dbReference>
<evidence type="ECO:0000313" key="2">
    <source>
        <dbReference type="EMBL" id="GFE16876.1"/>
    </source>
</evidence>
<name>A0A640T3M8_9ACTN</name>
<dbReference type="Proteomes" id="UP000430079">
    <property type="component" value="Unassembled WGS sequence"/>
</dbReference>
<evidence type="ECO:0000256" key="1">
    <source>
        <dbReference type="SAM" id="MobiDB-lite"/>
    </source>
</evidence>
<gene>
    <name evidence="2" type="ORF">Sgleb_49230</name>
</gene>